<accession>A0A5M3X4Y7</accession>
<gene>
    <name evidence="2" type="ORF">Amac_068150</name>
</gene>
<comment type="caution">
    <text evidence="2">The sequence shown here is derived from an EMBL/GenBank/DDBJ whole genome shotgun (WGS) entry which is preliminary data.</text>
</comment>
<evidence type="ECO:0000313" key="3">
    <source>
        <dbReference type="Proteomes" id="UP000331127"/>
    </source>
</evidence>
<evidence type="ECO:0000313" key="2">
    <source>
        <dbReference type="EMBL" id="GES13218.1"/>
    </source>
</evidence>
<dbReference type="OrthoDB" id="4981820at2"/>
<proteinExistence type="predicted"/>
<sequence>MYDMGFRNYNPSLNRFLTLDSYNGALADLSLGTDPWTANRYAFTGGNPITNRAPGPVAAPRRRPRDPPPPTRPPTPLAALSPRVRSSPGMTTPPRPPAAVRPALPGT</sequence>
<dbReference type="EMBL" id="BLAE01000044">
    <property type="protein sequence ID" value="GES13218.1"/>
    <property type="molecule type" value="Genomic_DNA"/>
</dbReference>
<dbReference type="AlphaFoldDB" id="A0A5M3X4Y7"/>
<dbReference type="Gene3D" id="2.180.10.10">
    <property type="entry name" value="RHS repeat-associated core"/>
    <property type="match status" value="1"/>
</dbReference>
<feature type="region of interest" description="Disordered" evidence="1">
    <location>
        <begin position="43"/>
        <end position="107"/>
    </location>
</feature>
<organism evidence="2 3">
    <name type="scientific">Acrocarpospora macrocephala</name>
    <dbReference type="NCBI Taxonomy" id="150177"/>
    <lineage>
        <taxon>Bacteria</taxon>
        <taxon>Bacillati</taxon>
        <taxon>Actinomycetota</taxon>
        <taxon>Actinomycetes</taxon>
        <taxon>Streptosporangiales</taxon>
        <taxon>Streptosporangiaceae</taxon>
        <taxon>Acrocarpospora</taxon>
    </lineage>
</organism>
<name>A0A5M3X4Y7_9ACTN</name>
<evidence type="ECO:0000256" key="1">
    <source>
        <dbReference type="SAM" id="MobiDB-lite"/>
    </source>
</evidence>
<evidence type="ECO:0008006" key="4">
    <source>
        <dbReference type="Google" id="ProtNLM"/>
    </source>
</evidence>
<keyword evidence="3" id="KW-1185">Reference proteome</keyword>
<reference evidence="2 3" key="1">
    <citation type="submission" date="2019-10" db="EMBL/GenBank/DDBJ databases">
        <title>Whole genome shotgun sequence of Acrocarpospora macrocephala NBRC 16266.</title>
        <authorList>
            <person name="Ichikawa N."/>
            <person name="Kimura A."/>
            <person name="Kitahashi Y."/>
            <person name="Komaki H."/>
            <person name="Oguchi A."/>
        </authorList>
    </citation>
    <scope>NUCLEOTIDE SEQUENCE [LARGE SCALE GENOMIC DNA]</scope>
    <source>
        <strain evidence="2 3">NBRC 16266</strain>
    </source>
</reference>
<feature type="compositionally biased region" description="Pro residues" evidence="1">
    <location>
        <begin position="67"/>
        <end position="76"/>
    </location>
</feature>
<dbReference type="Proteomes" id="UP000331127">
    <property type="component" value="Unassembled WGS sequence"/>
</dbReference>
<protein>
    <recommendedName>
        <fullName evidence="4">RHS repeat-associated core domain-containing protein</fullName>
    </recommendedName>
</protein>